<dbReference type="GO" id="GO:0051750">
    <property type="term" value="F:delta(3,5)-delta(2,4)-dienoyl-CoA isomerase activity"/>
    <property type="evidence" value="ECO:0007669"/>
    <property type="project" value="TreeGrafter"/>
</dbReference>
<protein>
    <recommendedName>
        <fullName evidence="8">Enoyl-CoA hydratase</fullName>
    </recommendedName>
</protein>
<sequence>MALSLSAYRKYPDFIITSPAEAVIQVLLNRPEKYNTFTDRMWKDFGKIFRQISYDSDYRVVVLSATGTRGFTAGLDLQEASQGDVLSGVTGEDPARRAPRLRGYIEEFQAQLTEVERCEKPVICAMFATSYGIAVDIACCCDVRICSKDAIFAVKEIDVGIAADLGTLTRLPKIVGSFGWAKYVCLTGVAFGASEALDHGFVTNVYPSKDACIEAAMKVAVLIKSKSPVAITGVKTIMNHTRDHTVAQSLHYTAVWNAAALQTEDVSKAIMSFKTRSQPEFAKL</sequence>
<keyword evidence="3" id="KW-0276">Fatty acid metabolism</keyword>
<evidence type="ECO:0000313" key="6">
    <source>
        <dbReference type="EMBL" id="RFU24178.1"/>
    </source>
</evidence>
<dbReference type="InterPro" id="IPR014748">
    <property type="entry name" value="Enoyl-CoA_hydra_C"/>
</dbReference>
<gene>
    <name evidence="6" type="ORF">B7463_g12165</name>
</gene>
<dbReference type="PANTHER" id="PTHR43149:SF1">
    <property type="entry name" value="DELTA(3,5)-DELTA(2,4)-DIENOYL-COA ISOMERASE, MITOCHONDRIAL"/>
    <property type="match status" value="1"/>
</dbReference>
<dbReference type="AlphaFoldDB" id="A0A3E2GT19"/>
<evidence type="ECO:0000313" key="7">
    <source>
        <dbReference type="Proteomes" id="UP000258309"/>
    </source>
</evidence>
<evidence type="ECO:0000256" key="3">
    <source>
        <dbReference type="ARBA" id="ARBA00022832"/>
    </source>
</evidence>
<dbReference type="Pfam" id="PF00378">
    <property type="entry name" value="ECH_1"/>
    <property type="match status" value="1"/>
</dbReference>
<evidence type="ECO:0000256" key="2">
    <source>
        <dbReference type="ARBA" id="ARBA00005254"/>
    </source>
</evidence>
<dbReference type="Gene3D" id="3.90.226.10">
    <property type="entry name" value="2-enoyl-CoA Hydratase, Chain A, domain 1"/>
    <property type="match status" value="1"/>
</dbReference>
<dbReference type="CDD" id="cd06558">
    <property type="entry name" value="crotonase-like"/>
    <property type="match status" value="1"/>
</dbReference>
<evidence type="ECO:0000256" key="1">
    <source>
        <dbReference type="ARBA" id="ARBA00005005"/>
    </source>
</evidence>
<dbReference type="UniPathway" id="UPA00659"/>
<evidence type="ECO:0008006" key="8">
    <source>
        <dbReference type="Google" id="ProtNLM"/>
    </source>
</evidence>
<comment type="caution">
    <text evidence="6">The sequence shown here is derived from an EMBL/GenBank/DDBJ whole genome shotgun (WGS) entry which is preliminary data.</text>
</comment>
<reference evidence="6 7" key="1">
    <citation type="submission" date="2018-05" db="EMBL/GenBank/DDBJ databases">
        <title>Draft genome sequence of Scytalidium lignicola DSM 105466, a ubiquitous saprotrophic fungus.</title>
        <authorList>
            <person name="Buettner E."/>
            <person name="Gebauer A.M."/>
            <person name="Hofrichter M."/>
            <person name="Liers C."/>
            <person name="Kellner H."/>
        </authorList>
    </citation>
    <scope>NUCLEOTIDE SEQUENCE [LARGE SCALE GENOMIC DNA]</scope>
    <source>
        <strain evidence="6 7">DSM 105466</strain>
    </source>
</reference>
<dbReference type="FunFam" id="1.10.12.10:FF:000004">
    <property type="entry name" value="Delta3,5-delta2,4-dienoyl-CoA isomerase"/>
    <property type="match status" value="1"/>
</dbReference>
<dbReference type="OrthoDB" id="14970at2759"/>
<dbReference type="PANTHER" id="PTHR43149">
    <property type="entry name" value="ENOYL-COA HYDRATASE"/>
    <property type="match status" value="1"/>
</dbReference>
<accession>A0A3E2GT19</accession>
<keyword evidence="7" id="KW-1185">Reference proteome</keyword>
<feature type="non-terminal residue" evidence="6">
    <location>
        <position position="284"/>
    </location>
</feature>
<dbReference type="Gene3D" id="1.10.12.10">
    <property type="entry name" value="Lyase 2-enoyl-coa Hydratase, Chain A, domain 2"/>
    <property type="match status" value="1"/>
</dbReference>
<dbReference type="STRING" id="5539.A0A3E2GT19"/>
<proteinExistence type="inferred from homology"/>
<name>A0A3E2GT19_SCYLI</name>
<dbReference type="SUPFAM" id="SSF52096">
    <property type="entry name" value="ClpP/crotonase"/>
    <property type="match status" value="1"/>
</dbReference>
<dbReference type="GO" id="GO:0006635">
    <property type="term" value="P:fatty acid beta-oxidation"/>
    <property type="evidence" value="ECO:0007669"/>
    <property type="project" value="UniProtKB-UniPathway"/>
</dbReference>
<comment type="pathway">
    <text evidence="1">Lipid metabolism; fatty acid beta-oxidation.</text>
</comment>
<dbReference type="GO" id="GO:0005739">
    <property type="term" value="C:mitochondrion"/>
    <property type="evidence" value="ECO:0007669"/>
    <property type="project" value="TreeGrafter"/>
</dbReference>
<dbReference type="InterPro" id="IPR001753">
    <property type="entry name" value="Enoyl-CoA_hydra/iso"/>
</dbReference>
<organism evidence="6 7">
    <name type="scientific">Scytalidium lignicola</name>
    <name type="common">Hyphomycete</name>
    <dbReference type="NCBI Taxonomy" id="5539"/>
    <lineage>
        <taxon>Eukaryota</taxon>
        <taxon>Fungi</taxon>
        <taxon>Dikarya</taxon>
        <taxon>Ascomycota</taxon>
        <taxon>Pezizomycotina</taxon>
        <taxon>Leotiomycetes</taxon>
        <taxon>Leotiomycetes incertae sedis</taxon>
        <taxon>Scytalidium</taxon>
    </lineage>
</organism>
<keyword evidence="5" id="KW-0413">Isomerase</keyword>
<dbReference type="InterPro" id="IPR045002">
    <property type="entry name" value="Ech1-like"/>
</dbReference>
<feature type="non-terminal residue" evidence="6">
    <location>
        <position position="1"/>
    </location>
</feature>
<evidence type="ECO:0000256" key="4">
    <source>
        <dbReference type="ARBA" id="ARBA00023098"/>
    </source>
</evidence>
<evidence type="ECO:0000256" key="5">
    <source>
        <dbReference type="ARBA" id="ARBA00023235"/>
    </source>
</evidence>
<keyword evidence="4" id="KW-0443">Lipid metabolism</keyword>
<dbReference type="EMBL" id="NCSJ02000493">
    <property type="protein sequence ID" value="RFU24178.1"/>
    <property type="molecule type" value="Genomic_DNA"/>
</dbReference>
<dbReference type="Proteomes" id="UP000258309">
    <property type="component" value="Unassembled WGS sequence"/>
</dbReference>
<comment type="similarity">
    <text evidence="2">Belongs to the enoyl-CoA hydratase/isomerase family.</text>
</comment>
<dbReference type="InterPro" id="IPR029045">
    <property type="entry name" value="ClpP/crotonase-like_dom_sf"/>
</dbReference>